<protein>
    <submittedName>
        <fullName evidence="1">Uncharacterized protein</fullName>
    </submittedName>
</protein>
<organism evidence="1 2">
    <name type="scientific">Leptobacterium flavescens</name>
    <dbReference type="NCBI Taxonomy" id="472055"/>
    <lineage>
        <taxon>Bacteria</taxon>
        <taxon>Pseudomonadati</taxon>
        <taxon>Bacteroidota</taxon>
        <taxon>Flavobacteriia</taxon>
        <taxon>Flavobacteriales</taxon>
        <taxon>Flavobacteriaceae</taxon>
        <taxon>Leptobacterium</taxon>
    </lineage>
</organism>
<dbReference type="InterPro" id="IPR036249">
    <property type="entry name" value="Thioredoxin-like_sf"/>
</dbReference>
<gene>
    <name evidence="1" type="ORF">GWK08_05140</name>
</gene>
<accession>A0A6P0UHU8</accession>
<dbReference type="AlphaFoldDB" id="A0A6P0UHU8"/>
<reference evidence="1 2" key="1">
    <citation type="submission" date="2020-01" db="EMBL/GenBank/DDBJ databases">
        <title>Leptobacterium flavescens.</title>
        <authorList>
            <person name="Wang G."/>
        </authorList>
    </citation>
    <scope>NUCLEOTIDE SEQUENCE [LARGE SCALE GENOMIC DNA]</scope>
    <source>
        <strain evidence="1 2">KCTC 22160</strain>
    </source>
</reference>
<dbReference type="EMBL" id="JAABOO010000001">
    <property type="protein sequence ID" value="NER12814.1"/>
    <property type="molecule type" value="Genomic_DNA"/>
</dbReference>
<dbReference type="Gene3D" id="3.40.30.10">
    <property type="entry name" value="Glutaredoxin"/>
    <property type="match status" value="1"/>
</dbReference>
<dbReference type="Proteomes" id="UP000468581">
    <property type="component" value="Unassembled WGS sequence"/>
</dbReference>
<name>A0A6P0UHU8_9FLAO</name>
<proteinExistence type="predicted"/>
<keyword evidence="2" id="KW-1185">Reference proteome</keyword>
<evidence type="ECO:0000313" key="2">
    <source>
        <dbReference type="Proteomes" id="UP000468581"/>
    </source>
</evidence>
<sequence>MAKRPKLEAIKEKFGDKIEILSVSLDRNAAIVEKFRKERSPMPWKHVLKEQKMRDPFIKALVPGGLPYGYLVDGKGEIVAFGSELDAELLEATVNRILK</sequence>
<evidence type="ECO:0000313" key="1">
    <source>
        <dbReference type="EMBL" id="NER12814.1"/>
    </source>
</evidence>
<dbReference type="SUPFAM" id="SSF52833">
    <property type="entry name" value="Thioredoxin-like"/>
    <property type="match status" value="1"/>
</dbReference>
<comment type="caution">
    <text evidence="1">The sequence shown here is derived from an EMBL/GenBank/DDBJ whole genome shotgun (WGS) entry which is preliminary data.</text>
</comment>